<accession>A0A507BY99</accession>
<keyword evidence="6 7" id="KW-0496">Mitochondrion</keyword>
<evidence type="ECO:0000313" key="12">
    <source>
        <dbReference type="Proteomes" id="UP000319731"/>
    </source>
</evidence>
<keyword evidence="2 7" id="KW-0808">Transferase</keyword>
<keyword evidence="12" id="KW-1185">Reference proteome</keyword>
<feature type="domain" description="Branched-chain alpha-ketoacid dehydrogenase kinase/Pyruvate dehydrogenase kinase N-terminal" evidence="10">
    <location>
        <begin position="50"/>
        <end position="209"/>
    </location>
</feature>
<evidence type="ECO:0000259" key="9">
    <source>
        <dbReference type="Pfam" id="PF02518"/>
    </source>
</evidence>
<dbReference type="AlphaFoldDB" id="A0A507BY99"/>
<evidence type="ECO:0000256" key="7">
    <source>
        <dbReference type="RuleBase" id="RU366032"/>
    </source>
</evidence>
<comment type="similarity">
    <text evidence="1 7">Belongs to the PDK/BCKDK protein kinase family.</text>
</comment>
<dbReference type="GO" id="GO:0004740">
    <property type="term" value="F:pyruvate dehydrogenase (acetyl-transferring) kinase activity"/>
    <property type="evidence" value="ECO:0007669"/>
    <property type="project" value="TreeGrafter"/>
</dbReference>
<dbReference type="InterPro" id="IPR018955">
    <property type="entry name" value="BCDHK/PDK_N"/>
</dbReference>
<evidence type="ECO:0000256" key="2">
    <source>
        <dbReference type="ARBA" id="ARBA00022679"/>
    </source>
</evidence>
<evidence type="ECO:0000256" key="6">
    <source>
        <dbReference type="ARBA" id="ARBA00023128"/>
    </source>
</evidence>
<comment type="caution">
    <text evidence="11">The sequence shown here is derived from an EMBL/GenBank/DDBJ whole genome shotgun (WGS) entry which is preliminary data.</text>
</comment>
<sequence length="513" mass="57675">MRRRSIQVCTRCQLFAHPRRGFSNREEPVNHPSFYHNRVLDSYVAQDAKRVTLRQLTVFGRTLTSDKLIRSANYVRHELSVRLAHRIADFQSLPFIVGTNPHISHVYGLYWRAFEFFRAVKEITSLDENRRFCALVQSQLKEHLVVIPQLAMGITESSAHLDARVADRFMNEMLRSRIGRRVLAEQHITLSAVYDGTRQEHPGYIGIVDTNVHAGQTVAKCAKLARTLFADAFKIVPPEVEIDGAADASFTYVPDHVEYIMYELLKNAVRGSIEHWAPRDIIEAGYSRVNDVPAAADDDASVAGLEGMRGGKGTVVHGSAGIERVEINYDAVDDEDDVGLYGQLHPLGDDNHRHHDHKHVKQQHHPYHSTPRKHNEDNSSSTDNTEWPSDYVSVTPPLPPIRVTIGASPSSLTFRISDQAGGIPKSLLEHIWSYSSTSKQKFLNFNHVPQLAARIGEVVPPLLHLGLGLPMSRVYANYWGGSVQVQSMDGHGTDVYVKIFTGNSLEDLKYRED</sequence>
<keyword evidence="3 7" id="KW-0547">Nucleotide-binding</keyword>
<keyword evidence="4 7" id="KW-0418">Kinase</keyword>
<dbReference type="Pfam" id="PF10436">
    <property type="entry name" value="BCDHK_Adom3"/>
    <property type="match status" value="1"/>
</dbReference>
<dbReference type="RefSeq" id="XP_031023170.1">
    <property type="nucleotide sequence ID" value="XM_031170864.1"/>
</dbReference>
<organism evidence="11 12">
    <name type="scientific">Synchytrium microbalum</name>
    <dbReference type="NCBI Taxonomy" id="1806994"/>
    <lineage>
        <taxon>Eukaryota</taxon>
        <taxon>Fungi</taxon>
        <taxon>Fungi incertae sedis</taxon>
        <taxon>Chytridiomycota</taxon>
        <taxon>Chytridiomycota incertae sedis</taxon>
        <taxon>Chytridiomycetes</taxon>
        <taxon>Synchytriales</taxon>
        <taxon>Synchytriaceae</taxon>
        <taxon>Synchytrium</taxon>
    </lineage>
</organism>
<feature type="compositionally biased region" description="Polar residues" evidence="8">
    <location>
        <begin position="378"/>
        <end position="387"/>
    </location>
</feature>
<feature type="region of interest" description="Disordered" evidence="8">
    <location>
        <begin position="344"/>
        <end position="393"/>
    </location>
</feature>
<dbReference type="Gene3D" id="1.20.140.20">
    <property type="entry name" value="Alpha-ketoacid/pyruvate dehydrogenase kinase, N-terminal domain"/>
    <property type="match status" value="1"/>
</dbReference>
<dbReference type="SUPFAM" id="SSF69012">
    <property type="entry name" value="alpha-ketoacid dehydrogenase kinase, N-terminal domain"/>
    <property type="match status" value="1"/>
</dbReference>
<evidence type="ECO:0000256" key="1">
    <source>
        <dbReference type="ARBA" id="ARBA00006155"/>
    </source>
</evidence>
<dbReference type="OrthoDB" id="407390at2759"/>
<feature type="compositionally biased region" description="Basic residues" evidence="8">
    <location>
        <begin position="354"/>
        <end position="372"/>
    </location>
</feature>
<dbReference type="InterPro" id="IPR036890">
    <property type="entry name" value="HATPase_C_sf"/>
</dbReference>
<dbReference type="Proteomes" id="UP000319731">
    <property type="component" value="Unassembled WGS sequence"/>
</dbReference>
<gene>
    <name evidence="11" type="ORF">SmJEL517_g04936</name>
</gene>
<dbReference type="SUPFAM" id="SSF55874">
    <property type="entry name" value="ATPase domain of HSP90 chaperone/DNA topoisomerase II/histidine kinase"/>
    <property type="match status" value="2"/>
</dbReference>
<dbReference type="PANTHER" id="PTHR11947:SF25">
    <property type="entry name" value="[PYRUVATE DEHYDROGENASE (ACETYL-TRANSFERRING)] KINASE 2, MITOCHONDRIAL"/>
    <property type="match status" value="1"/>
</dbReference>
<dbReference type="InterPro" id="IPR003594">
    <property type="entry name" value="HATPase_dom"/>
</dbReference>
<dbReference type="GO" id="GO:0005759">
    <property type="term" value="C:mitochondrial matrix"/>
    <property type="evidence" value="ECO:0007669"/>
    <property type="project" value="UniProtKB-SubCell"/>
</dbReference>
<dbReference type="GO" id="GO:0005524">
    <property type="term" value="F:ATP binding"/>
    <property type="evidence" value="ECO:0007669"/>
    <property type="project" value="UniProtKB-UniRule"/>
</dbReference>
<evidence type="ECO:0000259" key="10">
    <source>
        <dbReference type="Pfam" id="PF10436"/>
    </source>
</evidence>
<proteinExistence type="inferred from homology"/>
<dbReference type="Pfam" id="PF02518">
    <property type="entry name" value="HATPase_c"/>
    <property type="match status" value="1"/>
</dbReference>
<keyword evidence="5 7" id="KW-0067">ATP-binding</keyword>
<evidence type="ECO:0000256" key="8">
    <source>
        <dbReference type="SAM" id="MobiDB-lite"/>
    </source>
</evidence>
<dbReference type="InterPro" id="IPR039028">
    <property type="entry name" value="BCKD/PDK"/>
</dbReference>
<dbReference type="PANTHER" id="PTHR11947">
    <property type="entry name" value="PYRUVATE DEHYDROGENASE KINASE"/>
    <property type="match status" value="1"/>
</dbReference>
<evidence type="ECO:0000256" key="4">
    <source>
        <dbReference type="ARBA" id="ARBA00022777"/>
    </source>
</evidence>
<dbReference type="GO" id="GO:0010906">
    <property type="term" value="P:regulation of glucose metabolic process"/>
    <property type="evidence" value="ECO:0007669"/>
    <property type="project" value="TreeGrafter"/>
</dbReference>
<dbReference type="InterPro" id="IPR036784">
    <property type="entry name" value="AK/P_DHK_N_sf"/>
</dbReference>
<evidence type="ECO:0000256" key="3">
    <source>
        <dbReference type="ARBA" id="ARBA00022741"/>
    </source>
</evidence>
<name>A0A507BY99_9FUNG</name>
<reference evidence="11 12" key="1">
    <citation type="journal article" date="2019" name="Sci. Rep.">
        <title>Comparative genomics of chytrid fungi reveal insights into the obligate biotrophic and pathogenic lifestyle of Synchytrium endobioticum.</title>
        <authorList>
            <person name="van de Vossenberg B.T.L.H."/>
            <person name="Warris S."/>
            <person name="Nguyen H.D.T."/>
            <person name="van Gent-Pelzer M.P.E."/>
            <person name="Joly D.L."/>
            <person name="van de Geest H.C."/>
            <person name="Bonants P.J.M."/>
            <person name="Smith D.S."/>
            <person name="Levesque C.A."/>
            <person name="van der Lee T.A.J."/>
        </authorList>
    </citation>
    <scope>NUCLEOTIDE SEQUENCE [LARGE SCALE GENOMIC DNA]</scope>
    <source>
        <strain evidence="11 12">JEL517</strain>
    </source>
</reference>
<protein>
    <recommendedName>
        <fullName evidence="7">Protein-serine/threonine kinase</fullName>
        <ecNumber evidence="7">2.7.11.-</ecNumber>
    </recommendedName>
</protein>
<dbReference type="EMBL" id="QEAO01000038">
    <property type="protein sequence ID" value="TPX31839.1"/>
    <property type="molecule type" value="Genomic_DNA"/>
</dbReference>
<dbReference type="GeneID" id="42006161"/>
<evidence type="ECO:0000313" key="11">
    <source>
        <dbReference type="EMBL" id="TPX31839.1"/>
    </source>
</evidence>
<dbReference type="STRING" id="1806994.A0A507BY99"/>
<comment type="subcellular location">
    <subcellularLocation>
        <location evidence="7">Mitochondrion matrix</location>
    </subcellularLocation>
</comment>
<dbReference type="EC" id="2.7.11.-" evidence="7"/>
<feature type="domain" description="Histidine kinase/HSP90-like ATPase" evidence="9">
    <location>
        <begin position="396"/>
        <end position="499"/>
    </location>
</feature>
<evidence type="ECO:0000256" key="5">
    <source>
        <dbReference type="ARBA" id="ARBA00022840"/>
    </source>
</evidence>
<dbReference type="Gene3D" id="3.30.565.10">
    <property type="entry name" value="Histidine kinase-like ATPase, C-terminal domain"/>
    <property type="match status" value="2"/>
</dbReference>